<evidence type="ECO:0000313" key="8">
    <source>
        <dbReference type="Proteomes" id="UP001052739"/>
    </source>
</evidence>
<evidence type="ECO:0000313" key="7">
    <source>
        <dbReference type="EMBL" id="GHI24398.1"/>
    </source>
</evidence>
<keyword evidence="1" id="KW-0436">Ligase</keyword>
<proteinExistence type="predicted"/>
<dbReference type="RefSeq" id="WP_226652288.1">
    <property type="nucleotide sequence ID" value="NZ_BNDW01000055.1"/>
</dbReference>
<keyword evidence="2 4" id="KW-0547">Nucleotide-binding</keyword>
<dbReference type="EMBL" id="BNDW01000055">
    <property type="protein sequence ID" value="GHI24398.1"/>
    <property type="molecule type" value="Genomic_DNA"/>
</dbReference>
<accession>A0ABQ3PHA0</accession>
<dbReference type="InterPro" id="IPR052032">
    <property type="entry name" value="ATP-dep_AA_Ligase"/>
</dbReference>
<dbReference type="InterPro" id="IPR013815">
    <property type="entry name" value="ATP_grasp_subdomain_1"/>
</dbReference>
<dbReference type="PANTHER" id="PTHR43585">
    <property type="entry name" value="FUMIPYRROLE BIOSYNTHESIS PROTEIN C"/>
    <property type="match status" value="1"/>
</dbReference>
<keyword evidence="3 4" id="KW-0067">ATP-binding</keyword>
<dbReference type="Pfam" id="PF13535">
    <property type="entry name" value="ATP-grasp_4"/>
    <property type="match status" value="1"/>
</dbReference>
<dbReference type="PANTHER" id="PTHR43585:SF2">
    <property type="entry name" value="ATP-GRASP ENZYME FSQD"/>
    <property type="match status" value="1"/>
</dbReference>
<evidence type="ECO:0000256" key="2">
    <source>
        <dbReference type="ARBA" id="ARBA00022741"/>
    </source>
</evidence>
<feature type="domain" description="ATP-grasp" evidence="6">
    <location>
        <begin position="132"/>
        <end position="318"/>
    </location>
</feature>
<comment type="caution">
    <text evidence="7">The sequence shown here is derived from an EMBL/GenBank/DDBJ whole genome shotgun (WGS) entry which is preliminary data.</text>
</comment>
<sequence length="519" mass="55554">MNRQSERPPAVIVMSDLAALARQHRLITDIAERGLAPLVVVGPTTDLPKLNGHIADPAHPLSRIEAVRQFPDAVIAGVLASVQDWVADYDVRGVICSGEVFVDPCGVLSEALGLPGPGTWAARVCRDKVMQRVLLRDHGPAWRAFAPHQRDAAASDAYPCVVKPAGRMFSSGVVRVENDEELRAALTAYEPDETILVEELVEGPEFSVEALVHNGELLWSGVTAKLTNEGDSRFFTEIGHTSPADLPLAHTDALVAANAAILKTLRFDSGITHAEFRLRDGQPVLMEIAARLPGDAITMMWHLATGKPIEPAIVDLALGVRPDYPTPTRRAVQRFVEHRPGRLTDVRYEGEPVAWISDDAVWPLVEATAPDAPARCASVMVGLPRGSRLGTLADSSGRSAYVVADLPWDRRSRRRGPRLRGPRRADHRGRPGLTAGPRTRESTGPGCRRHDGTPARCFRASGGRPSGRVGLDGQLDAGRVGADLGVGIGVPREVGDDVRRAAGGVGEGAQAGARAGVRP</sequence>
<dbReference type="SUPFAM" id="SSF56059">
    <property type="entry name" value="Glutathione synthetase ATP-binding domain-like"/>
    <property type="match status" value="1"/>
</dbReference>
<dbReference type="Proteomes" id="UP001052739">
    <property type="component" value="Unassembled WGS sequence"/>
</dbReference>
<dbReference type="Gene3D" id="3.40.50.20">
    <property type="match status" value="1"/>
</dbReference>
<dbReference type="PROSITE" id="PS50975">
    <property type="entry name" value="ATP_GRASP"/>
    <property type="match status" value="1"/>
</dbReference>
<evidence type="ECO:0000256" key="5">
    <source>
        <dbReference type="SAM" id="MobiDB-lite"/>
    </source>
</evidence>
<evidence type="ECO:0000256" key="4">
    <source>
        <dbReference type="PROSITE-ProRule" id="PRU00409"/>
    </source>
</evidence>
<dbReference type="Gene3D" id="3.30.1490.20">
    <property type="entry name" value="ATP-grasp fold, A domain"/>
    <property type="match status" value="1"/>
</dbReference>
<evidence type="ECO:0000256" key="1">
    <source>
        <dbReference type="ARBA" id="ARBA00022598"/>
    </source>
</evidence>
<feature type="region of interest" description="Disordered" evidence="5">
    <location>
        <begin position="412"/>
        <end position="470"/>
    </location>
</feature>
<gene>
    <name evidence="7" type="ORF">Shyd_57690</name>
</gene>
<organism evidence="7 8">
    <name type="scientific">Streptomyces hydrogenans</name>
    <dbReference type="NCBI Taxonomy" id="1873719"/>
    <lineage>
        <taxon>Bacteria</taxon>
        <taxon>Bacillati</taxon>
        <taxon>Actinomycetota</taxon>
        <taxon>Actinomycetes</taxon>
        <taxon>Kitasatosporales</taxon>
        <taxon>Streptomycetaceae</taxon>
        <taxon>Streptomyces</taxon>
    </lineage>
</organism>
<keyword evidence="8" id="KW-1185">Reference proteome</keyword>
<evidence type="ECO:0000256" key="3">
    <source>
        <dbReference type="ARBA" id="ARBA00022840"/>
    </source>
</evidence>
<name>A0ABQ3PHA0_9ACTN</name>
<reference evidence="7" key="1">
    <citation type="submission" date="2024-05" db="EMBL/GenBank/DDBJ databases">
        <title>Whole genome shotgun sequence of Streptomyces hydrogenans NBRC 13475.</title>
        <authorList>
            <person name="Komaki H."/>
            <person name="Tamura T."/>
        </authorList>
    </citation>
    <scope>NUCLEOTIDE SEQUENCE</scope>
    <source>
        <strain evidence="7">NBRC 13475</strain>
    </source>
</reference>
<feature type="compositionally biased region" description="Basic residues" evidence="5">
    <location>
        <begin position="412"/>
        <end position="427"/>
    </location>
</feature>
<dbReference type="InterPro" id="IPR011761">
    <property type="entry name" value="ATP-grasp"/>
</dbReference>
<protein>
    <recommendedName>
        <fullName evidence="6">ATP-grasp domain-containing protein</fullName>
    </recommendedName>
</protein>
<dbReference type="Gene3D" id="3.30.470.20">
    <property type="entry name" value="ATP-grasp fold, B domain"/>
    <property type="match status" value="1"/>
</dbReference>
<evidence type="ECO:0000259" key="6">
    <source>
        <dbReference type="PROSITE" id="PS50975"/>
    </source>
</evidence>